<reference evidence="2 3" key="1">
    <citation type="submission" date="2023-03" db="EMBL/GenBank/DDBJ databases">
        <title>Genome insight into feeding habits of ladybird beetles.</title>
        <authorList>
            <person name="Li H.-S."/>
            <person name="Huang Y.-H."/>
            <person name="Pang H."/>
        </authorList>
    </citation>
    <scope>NUCLEOTIDE SEQUENCE [LARGE SCALE GENOMIC DNA]</scope>
    <source>
        <strain evidence="2">SYSU_2023b</strain>
        <tissue evidence="2">Whole body</tissue>
    </source>
</reference>
<evidence type="ECO:0000256" key="1">
    <source>
        <dbReference type="SAM" id="MobiDB-lite"/>
    </source>
</evidence>
<sequence length="104" mass="12290">MKGCGDLSTYKQDTPEKEEIRREYDNRLKRTETNQVKKILGRENTKRNINKKKFSEENPQQESSSEEEECCCVCTSAYSENRPPENRYNVQYAKCRQMKSAQKP</sequence>
<evidence type="ECO:0000313" key="2">
    <source>
        <dbReference type="EMBL" id="KAK9876944.1"/>
    </source>
</evidence>
<gene>
    <name evidence="2" type="ORF">WA026_015978</name>
</gene>
<dbReference type="Proteomes" id="UP001431783">
    <property type="component" value="Unassembled WGS sequence"/>
</dbReference>
<accession>A0AAW1UCE5</accession>
<dbReference type="AlphaFoldDB" id="A0AAW1UCE5"/>
<feature type="compositionally biased region" description="Basic and acidic residues" evidence="1">
    <location>
        <begin position="13"/>
        <end position="27"/>
    </location>
</feature>
<proteinExistence type="predicted"/>
<keyword evidence="3" id="KW-1185">Reference proteome</keyword>
<organism evidence="2 3">
    <name type="scientific">Henosepilachna vigintioctopunctata</name>
    <dbReference type="NCBI Taxonomy" id="420089"/>
    <lineage>
        <taxon>Eukaryota</taxon>
        <taxon>Metazoa</taxon>
        <taxon>Ecdysozoa</taxon>
        <taxon>Arthropoda</taxon>
        <taxon>Hexapoda</taxon>
        <taxon>Insecta</taxon>
        <taxon>Pterygota</taxon>
        <taxon>Neoptera</taxon>
        <taxon>Endopterygota</taxon>
        <taxon>Coleoptera</taxon>
        <taxon>Polyphaga</taxon>
        <taxon>Cucujiformia</taxon>
        <taxon>Coccinelloidea</taxon>
        <taxon>Coccinellidae</taxon>
        <taxon>Epilachninae</taxon>
        <taxon>Epilachnini</taxon>
        <taxon>Henosepilachna</taxon>
    </lineage>
</organism>
<evidence type="ECO:0000313" key="3">
    <source>
        <dbReference type="Proteomes" id="UP001431783"/>
    </source>
</evidence>
<comment type="caution">
    <text evidence="2">The sequence shown here is derived from an EMBL/GenBank/DDBJ whole genome shotgun (WGS) entry which is preliminary data.</text>
</comment>
<dbReference type="EMBL" id="JARQZJ010000039">
    <property type="protein sequence ID" value="KAK9876944.1"/>
    <property type="molecule type" value="Genomic_DNA"/>
</dbReference>
<name>A0AAW1UCE5_9CUCU</name>
<feature type="region of interest" description="Disordered" evidence="1">
    <location>
        <begin position="1"/>
        <end position="27"/>
    </location>
</feature>
<feature type="region of interest" description="Disordered" evidence="1">
    <location>
        <begin position="40"/>
        <end position="69"/>
    </location>
</feature>
<protein>
    <submittedName>
        <fullName evidence="2">Uncharacterized protein</fullName>
    </submittedName>
</protein>